<evidence type="ECO:0000256" key="1">
    <source>
        <dbReference type="ARBA" id="ARBA00010617"/>
    </source>
</evidence>
<dbReference type="RefSeq" id="WP_151757484.1">
    <property type="nucleotide sequence ID" value="NZ_BKZW01000002.1"/>
</dbReference>
<evidence type="ECO:0000256" key="3">
    <source>
        <dbReference type="ARBA" id="ARBA00022723"/>
    </source>
</evidence>
<evidence type="ECO:0000256" key="2">
    <source>
        <dbReference type="ARBA" id="ARBA00022617"/>
    </source>
</evidence>
<dbReference type="InterPro" id="IPR002401">
    <property type="entry name" value="Cyt_P450_E_grp-I"/>
</dbReference>
<comment type="similarity">
    <text evidence="1">Belongs to the cytochrome P450 family.</text>
</comment>
<dbReference type="GO" id="GO:0005506">
    <property type="term" value="F:iron ion binding"/>
    <property type="evidence" value="ECO:0007669"/>
    <property type="project" value="InterPro"/>
</dbReference>
<dbReference type="GO" id="GO:0016705">
    <property type="term" value="F:oxidoreductase activity, acting on paired donors, with incorporation or reduction of molecular oxygen"/>
    <property type="evidence" value="ECO:0007669"/>
    <property type="project" value="InterPro"/>
</dbReference>
<evidence type="ECO:0000313" key="8">
    <source>
        <dbReference type="Proteomes" id="UP000326912"/>
    </source>
</evidence>
<organism evidence="7 8">
    <name type="scientific">Dictyobacter vulcani</name>
    <dbReference type="NCBI Taxonomy" id="2607529"/>
    <lineage>
        <taxon>Bacteria</taxon>
        <taxon>Bacillati</taxon>
        <taxon>Chloroflexota</taxon>
        <taxon>Ktedonobacteria</taxon>
        <taxon>Ktedonobacterales</taxon>
        <taxon>Dictyobacteraceae</taxon>
        <taxon>Dictyobacter</taxon>
    </lineage>
</organism>
<dbReference type="Proteomes" id="UP000326912">
    <property type="component" value="Unassembled WGS sequence"/>
</dbReference>
<proteinExistence type="inferred from homology"/>
<keyword evidence="4" id="KW-0560">Oxidoreductase</keyword>
<sequence>MKYLEHHIRSPFKAPLSWPTPRNREFKTAKATLDEVIYGIIRQRRSSNEQHDDLLDLLINARDEETDQSMNDTQLRDEVITIFGAGHETTAHTMTWAWYLLSQHPEVRQRLHNEVDEVLQGRTPNL</sequence>
<keyword evidence="5" id="KW-0408">Iron</keyword>
<dbReference type="Gene3D" id="1.10.630.10">
    <property type="entry name" value="Cytochrome P450"/>
    <property type="match status" value="1"/>
</dbReference>
<dbReference type="SUPFAM" id="SSF48264">
    <property type="entry name" value="Cytochrome P450"/>
    <property type="match status" value="1"/>
</dbReference>
<keyword evidence="3" id="KW-0479">Metal-binding</keyword>
<evidence type="ECO:0000256" key="5">
    <source>
        <dbReference type="ARBA" id="ARBA00023004"/>
    </source>
</evidence>
<evidence type="ECO:0000256" key="6">
    <source>
        <dbReference type="ARBA" id="ARBA00023033"/>
    </source>
</evidence>
<keyword evidence="2" id="KW-0349">Heme</keyword>
<gene>
    <name evidence="7" type="ORF">KDW_37730</name>
</gene>
<dbReference type="Pfam" id="PF00067">
    <property type="entry name" value="p450"/>
    <property type="match status" value="1"/>
</dbReference>
<dbReference type="AlphaFoldDB" id="A0A5J4KT38"/>
<comment type="caution">
    <text evidence="7">The sequence shown here is derived from an EMBL/GenBank/DDBJ whole genome shotgun (WGS) entry which is preliminary data.</text>
</comment>
<keyword evidence="6" id="KW-0503">Monooxygenase</keyword>
<dbReference type="PRINTS" id="PR00463">
    <property type="entry name" value="EP450I"/>
</dbReference>
<dbReference type="InterPro" id="IPR036396">
    <property type="entry name" value="Cyt_P450_sf"/>
</dbReference>
<dbReference type="EMBL" id="BKZW01000002">
    <property type="protein sequence ID" value="GER89611.1"/>
    <property type="molecule type" value="Genomic_DNA"/>
</dbReference>
<dbReference type="InterPro" id="IPR050196">
    <property type="entry name" value="Cytochrome_P450_Monoox"/>
</dbReference>
<evidence type="ECO:0000313" key="7">
    <source>
        <dbReference type="EMBL" id="GER89611.1"/>
    </source>
</evidence>
<dbReference type="PANTHER" id="PTHR24291">
    <property type="entry name" value="CYTOCHROME P450 FAMILY 4"/>
    <property type="match status" value="1"/>
</dbReference>
<keyword evidence="8" id="KW-1185">Reference proteome</keyword>
<evidence type="ECO:0008006" key="9">
    <source>
        <dbReference type="Google" id="ProtNLM"/>
    </source>
</evidence>
<protein>
    <recommendedName>
        <fullName evidence="9">Cytochrome P450</fullName>
    </recommendedName>
</protein>
<accession>A0A5J4KT38</accession>
<evidence type="ECO:0000256" key="4">
    <source>
        <dbReference type="ARBA" id="ARBA00023002"/>
    </source>
</evidence>
<name>A0A5J4KT38_9CHLR</name>
<dbReference type="PANTHER" id="PTHR24291:SF50">
    <property type="entry name" value="BIFUNCTIONAL ALBAFLAVENONE MONOOXYGENASE_TERPENE SYNTHASE"/>
    <property type="match status" value="1"/>
</dbReference>
<dbReference type="InterPro" id="IPR001128">
    <property type="entry name" value="Cyt_P450"/>
</dbReference>
<dbReference type="GO" id="GO:0004497">
    <property type="term" value="F:monooxygenase activity"/>
    <property type="evidence" value="ECO:0007669"/>
    <property type="project" value="UniProtKB-KW"/>
</dbReference>
<dbReference type="GO" id="GO:0020037">
    <property type="term" value="F:heme binding"/>
    <property type="evidence" value="ECO:0007669"/>
    <property type="project" value="InterPro"/>
</dbReference>
<reference evidence="7 8" key="1">
    <citation type="submission" date="2019-10" db="EMBL/GenBank/DDBJ databases">
        <title>Dictyobacter vulcani sp. nov., within the class Ktedonobacteria, isolated from soil of volcanic Mt. Zao.</title>
        <authorList>
            <person name="Zheng Y."/>
            <person name="Wang C.M."/>
            <person name="Sakai Y."/>
            <person name="Abe K."/>
            <person name="Yokota A."/>
            <person name="Yabe S."/>
        </authorList>
    </citation>
    <scope>NUCLEOTIDE SEQUENCE [LARGE SCALE GENOMIC DNA]</scope>
    <source>
        <strain evidence="7 8">W12</strain>
    </source>
</reference>